<evidence type="ECO:0000256" key="9">
    <source>
        <dbReference type="ARBA" id="ARBA00022842"/>
    </source>
</evidence>
<evidence type="ECO:0000313" key="11">
    <source>
        <dbReference type="EMBL" id="WYK19717.1"/>
    </source>
</evidence>
<accession>A0ABZ2TJB8</accession>
<evidence type="ECO:0000256" key="2">
    <source>
        <dbReference type="ARBA" id="ARBA00007599"/>
    </source>
</evidence>
<keyword evidence="7" id="KW-0547">Nucleotide-binding</keyword>
<dbReference type="EMBL" id="CP146606">
    <property type="protein sequence ID" value="WYK19717.1"/>
    <property type="molecule type" value="Genomic_DNA"/>
</dbReference>
<gene>
    <name evidence="11" type="primary">tsaE</name>
    <name evidence="11" type="ORF">RZS32_007650</name>
</gene>
<evidence type="ECO:0000256" key="8">
    <source>
        <dbReference type="ARBA" id="ARBA00022840"/>
    </source>
</evidence>
<organism evidence="11 12">
    <name type="scientific">Roseovarius rhodophyticola</name>
    <dbReference type="NCBI Taxonomy" id="3080827"/>
    <lineage>
        <taxon>Bacteria</taxon>
        <taxon>Pseudomonadati</taxon>
        <taxon>Pseudomonadota</taxon>
        <taxon>Alphaproteobacteria</taxon>
        <taxon>Rhodobacterales</taxon>
        <taxon>Roseobacteraceae</taxon>
        <taxon>Roseovarius</taxon>
    </lineage>
</organism>
<evidence type="ECO:0000256" key="10">
    <source>
        <dbReference type="ARBA" id="ARBA00032441"/>
    </source>
</evidence>
<proteinExistence type="inferred from homology"/>
<reference evidence="11 12" key="1">
    <citation type="submission" date="2024-02" db="EMBL/GenBank/DDBJ databases">
        <title>Roseovarius strain W115 nov., isolated from a marine algae.</title>
        <authorList>
            <person name="Lee M.W."/>
            <person name="Lee J.K."/>
            <person name="Kim J.M."/>
            <person name="Choi D.G."/>
            <person name="Baek J.H."/>
            <person name="Bayburt H."/>
            <person name="Jung J.J."/>
            <person name="Han D.M."/>
            <person name="Jeon C.O."/>
        </authorList>
    </citation>
    <scope>NUCLEOTIDE SEQUENCE [LARGE SCALE GENOMIC DNA]</scope>
    <source>
        <strain evidence="11 12">W115</strain>
    </source>
</reference>
<dbReference type="PANTHER" id="PTHR33540">
    <property type="entry name" value="TRNA THREONYLCARBAMOYLADENOSINE BIOSYNTHESIS PROTEIN TSAE"/>
    <property type="match status" value="1"/>
</dbReference>
<dbReference type="RefSeq" id="WP_317056420.1">
    <property type="nucleotide sequence ID" value="NZ_CP146606.1"/>
</dbReference>
<dbReference type="Pfam" id="PF02367">
    <property type="entry name" value="TsaE"/>
    <property type="match status" value="1"/>
</dbReference>
<keyword evidence="12" id="KW-1185">Reference proteome</keyword>
<comment type="similarity">
    <text evidence="2">Belongs to the TsaE family.</text>
</comment>
<keyword evidence="9" id="KW-0460">Magnesium</keyword>
<dbReference type="PANTHER" id="PTHR33540:SF2">
    <property type="entry name" value="TRNA THREONYLCARBAMOYLADENOSINE BIOSYNTHESIS PROTEIN TSAE"/>
    <property type="match status" value="1"/>
</dbReference>
<evidence type="ECO:0000256" key="7">
    <source>
        <dbReference type="ARBA" id="ARBA00022741"/>
    </source>
</evidence>
<keyword evidence="6" id="KW-0479">Metal-binding</keyword>
<protein>
    <recommendedName>
        <fullName evidence="3">tRNA threonylcarbamoyladenosine biosynthesis protein TsaE</fullName>
    </recommendedName>
    <alternativeName>
        <fullName evidence="10">t(6)A37 threonylcarbamoyladenosine biosynthesis protein TsaE</fullName>
    </alternativeName>
</protein>
<evidence type="ECO:0000256" key="3">
    <source>
        <dbReference type="ARBA" id="ARBA00019010"/>
    </source>
</evidence>
<evidence type="ECO:0000256" key="5">
    <source>
        <dbReference type="ARBA" id="ARBA00022694"/>
    </source>
</evidence>
<comment type="subcellular location">
    <subcellularLocation>
        <location evidence="1">Cytoplasm</location>
    </subcellularLocation>
</comment>
<dbReference type="InterPro" id="IPR027417">
    <property type="entry name" value="P-loop_NTPase"/>
</dbReference>
<keyword evidence="8" id="KW-0067">ATP-binding</keyword>
<dbReference type="NCBIfam" id="TIGR00150">
    <property type="entry name" value="T6A_YjeE"/>
    <property type="match status" value="1"/>
</dbReference>
<evidence type="ECO:0000313" key="12">
    <source>
        <dbReference type="Proteomes" id="UP001281305"/>
    </source>
</evidence>
<keyword evidence="5" id="KW-0819">tRNA processing</keyword>
<evidence type="ECO:0000256" key="4">
    <source>
        <dbReference type="ARBA" id="ARBA00022490"/>
    </source>
</evidence>
<keyword evidence="4" id="KW-0963">Cytoplasm</keyword>
<dbReference type="Proteomes" id="UP001281305">
    <property type="component" value="Chromosome"/>
</dbReference>
<dbReference type="SUPFAM" id="SSF52540">
    <property type="entry name" value="P-loop containing nucleoside triphosphate hydrolases"/>
    <property type="match status" value="1"/>
</dbReference>
<evidence type="ECO:0000256" key="1">
    <source>
        <dbReference type="ARBA" id="ARBA00004496"/>
    </source>
</evidence>
<name>A0ABZ2TJB8_9RHOB</name>
<sequence length="158" mass="17712">MPRRSTNITLPDPEATGALARRLAVFLEPGDTLLMSGEIGAGKTFFARELLSEILPVPEDIPSPTFTIVQAYETTRGDVWHVDLYRLETKSEVVELGLLEAFSDMICLVEWPDRLGDMAPDSALNLAFSSGMHEEDRNLLITWQDTRWDSLMNEIADD</sequence>
<dbReference type="InterPro" id="IPR003442">
    <property type="entry name" value="T6A_TsaE"/>
</dbReference>
<evidence type="ECO:0000256" key="6">
    <source>
        <dbReference type="ARBA" id="ARBA00022723"/>
    </source>
</evidence>
<dbReference type="Gene3D" id="3.40.50.300">
    <property type="entry name" value="P-loop containing nucleotide triphosphate hydrolases"/>
    <property type="match status" value="1"/>
</dbReference>